<reference evidence="3" key="1">
    <citation type="submission" date="2016-03" db="EMBL/GenBank/DDBJ databases">
        <authorList>
            <person name="Devillers H."/>
        </authorList>
    </citation>
    <scope>NUCLEOTIDE SEQUENCE [LARGE SCALE GENOMIC DNA]</scope>
</reference>
<protein>
    <submittedName>
        <fullName evidence="2">LADA_0E02762g1_1</fullName>
    </submittedName>
</protein>
<keyword evidence="3" id="KW-1185">Reference proteome</keyword>
<feature type="region of interest" description="Disordered" evidence="1">
    <location>
        <begin position="1"/>
        <end position="30"/>
    </location>
</feature>
<dbReference type="Proteomes" id="UP000190274">
    <property type="component" value="Chromosome E"/>
</dbReference>
<evidence type="ECO:0000313" key="3">
    <source>
        <dbReference type="Proteomes" id="UP000190274"/>
    </source>
</evidence>
<proteinExistence type="predicted"/>
<evidence type="ECO:0000256" key="1">
    <source>
        <dbReference type="SAM" id="MobiDB-lite"/>
    </source>
</evidence>
<sequence length="376" mass="42722">MYKVKNIVGKLGHQESSQSQGKSVLKDPIRSDSEVASLAERSSESPKLLKGESVNSLSAIEVRANVDLHGKEFSNRCPDFEDVRNVPFASTVLGKGFMAFPSENSYTKFRQNKRRLDCLNDTQAVGFPFLHAVSLNLFKSLIHGKAPVMKIHRFALVDTSRDEDWAVNYKEDEHCQLLASNGDLRVYKLTFCEIFQHIESKTSHVEYRLVFRIDNRPTRNLFCLKMLGHILHSDCDTRVDDLALRWYGVSGLASSFGASKFDLRVLDDNIPSFLDYLTDKEYSDARKKVPNSRHVAKLPIWATYSDESSTVIPKNRTLKHANFKINEMSHCSESLRDIPWDTLILTSMCMLLHDIESKKEKATSHRYSTLGLALAV</sequence>
<organism evidence="2 3">
    <name type="scientific">Lachancea dasiensis</name>
    <dbReference type="NCBI Taxonomy" id="1072105"/>
    <lineage>
        <taxon>Eukaryota</taxon>
        <taxon>Fungi</taxon>
        <taxon>Dikarya</taxon>
        <taxon>Ascomycota</taxon>
        <taxon>Saccharomycotina</taxon>
        <taxon>Saccharomycetes</taxon>
        <taxon>Saccharomycetales</taxon>
        <taxon>Saccharomycetaceae</taxon>
        <taxon>Lachancea</taxon>
    </lineage>
</organism>
<evidence type="ECO:0000313" key="2">
    <source>
        <dbReference type="EMBL" id="SCU87227.1"/>
    </source>
</evidence>
<dbReference type="EMBL" id="LT598455">
    <property type="protein sequence ID" value="SCU87227.1"/>
    <property type="molecule type" value="Genomic_DNA"/>
</dbReference>
<dbReference type="AlphaFoldDB" id="A0A1G4JAX6"/>
<accession>A0A1G4JAX6</accession>
<name>A0A1G4JAX6_9SACH</name>
<gene>
    <name evidence="2" type="ORF">LADA_0E02762G</name>
</gene>
<dbReference type="OrthoDB" id="4063705at2759"/>